<dbReference type="GO" id="GO:0015074">
    <property type="term" value="P:DNA integration"/>
    <property type="evidence" value="ECO:0007669"/>
    <property type="project" value="UniProtKB-KW"/>
</dbReference>
<keyword evidence="3" id="KW-0132">Cell division</keyword>
<dbReference type="PROSITE" id="PS51900">
    <property type="entry name" value="CB"/>
    <property type="match status" value="1"/>
</dbReference>
<evidence type="ECO:0000256" key="3">
    <source>
        <dbReference type="ARBA" id="ARBA00022618"/>
    </source>
</evidence>
<dbReference type="InterPro" id="IPR011010">
    <property type="entry name" value="DNA_brk_join_enz"/>
</dbReference>
<feature type="domain" description="Tyr recombinase" evidence="10">
    <location>
        <begin position="107"/>
        <end position="286"/>
    </location>
</feature>
<keyword evidence="5" id="KW-0229">DNA integration</keyword>
<reference evidence="12 13" key="1">
    <citation type="submission" date="2017-07" db="EMBL/GenBank/DDBJ databases">
        <title>Flavobacterium cyanobacteriorum sp. nov., isolated from cyanobacterial aggregates in a eutrophic lake.</title>
        <authorList>
            <person name="Cai H."/>
        </authorList>
    </citation>
    <scope>NUCLEOTIDE SEQUENCE [LARGE SCALE GENOMIC DNA]</scope>
    <source>
        <strain evidence="12 13">TH167</strain>
    </source>
</reference>
<evidence type="ECO:0000256" key="9">
    <source>
        <dbReference type="PROSITE-ProRule" id="PRU01248"/>
    </source>
</evidence>
<dbReference type="GO" id="GO:0007059">
    <property type="term" value="P:chromosome segregation"/>
    <property type="evidence" value="ECO:0007669"/>
    <property type="project" value="UniProtKB-KW"/>
</dbReference>
<dbReference type="Proteomes" id="UP000216035">
    <property type="component" value="Unassembled WGS sequence"/>
</dbReference>
<evidence type="ECO:0000256" key="2">
    <source>
        <dbReference type="ARBA" id="ARBA00022490"/>
    </source>
</evidence>
<organism evidence="12 13">
    <name type="scientific">Flavobacterium aurantiibacter</name>
    <dbReference type="NCBI Taxonomy" id="2023067"/>
    <lineage>
        <taxon>Bacteria</taxon>
        <taxon>Pseudomonadati</taxon>
        <taxon>Bacteroidota</taxon>
        <taxon>Flavobacteriia</taxon>
        <taxon>Flavobacteriales</taxon>
        <taxon>Flavobacteriaceae</taxon>
        <taxon>Flavobacterium</taxon>
    </lineage>
</organism>
<dbReference type="RefSeq" id="WP_094487295.1">
    <property type="nucleotide sequence ID" value="NZ_NOXX01000221.1"/>
</dbReference>
<comment type="caution">
    <text evidence="12">The sequence shown here is derived from an EMBL/GenBank/DDBJ whole genome shotgun (WGS) entry which is preliminary data.</text>
</comment>
<dbReference type="PROSITE" id="PS51898">
    <property type="entry name" value="TYR_RECOMBINASE"/>
    <property type="match status" value="1"/>
</dbReference>
<evidence type="ECO:0000256" key="5">
    <source>
        <dbReference type="ARBA" id="ARBA00022908"/>
    </source>
</evidence>
<dbReference type="GO" id="GO:0006310">
    <property type="term" value="P:DNA recombination"/>
    <property type="evidence" value="ECO:0007669"/>
    <property type="project" value="UniProtKB-KW"/>
</dbReference>
<dbReference type="SUPFAM" id="SSF56349">
    <property type="entry name" value="DNA breaking-rejoining enzymes"/>
    <property type="match status" value="1"/>
</dbReference>
<dbReference type="Pfam" id="PF00589">
    <property type="entry name" value="Phage_integrase"/>
    <property type="match status" value="1"/>
</dbReference>
<dbReference type="GO" id="GO:0005737">
    <property type="term" value="C:cytoplasm"/>
    <property type="evidence" value="ECO:0007669"/>
    <property type="project" value="UniProtKB-SubCell"/>
</dbReference>
<evidence type="ECO:0000256" key="8">
    <source>
        <dbReference type="ARBA" id="ARBA00023306"/>
    </source>
</evidence>
<evidence type="ECO:0000256" key="7">
    <source>
        <dbReference type="ARBA" id="ARBA00023172"/>
    </source>
</evidence>
<dbReference type="Gene3D" id="1.10.443.10">
    <property type="entry name" value="Intergrase catalytic core"/>
    <property type="match status" value="1"/>
</dbReference>
<dbReference type="OrthoDB" id="9801717at2"/>
<evidence type="ECO:0000313" key="12">
    <source>
        <dbReference type="EMBL" id="OYQ40592.1"/>
    </source>
</evidence>
<dbReference type="InterPro" id="IPR013762">
    <property type="entry name" value="Integrase-like_cat_sf"/>
</dbReference>
<dbReference type="GO" id="GO:0003677">
    <property type="term" value="F:DNA binding"/>
    <property type="evidence" value="ECO:0007669"/>
    <property type="project" value="UniProtKB-UniRule"/>
</dbReference>
<evidence type="ECO:0000259" key="11">
    <source>
        <dbReference type="PROSITE" id="PS51900"/>
    </source>
</evidence>
<dbReference type="Gene3D" id="1.10.150.130">
    <property type="match status" value="1"/>
</dbReference>
<keyword evidence="13" id="KW-1185">Reference proteome</keyword>
<keyword evidence="7" id="KW-0233">DNA recombination</keyword>
<dbReference type="InterPro" id="IPR004107">
    <property type="entry name" value="Integrase_SAM-like_N"/>
</dbReference>
<gene>
    <name evidence="12" type="ORF">CHX27_13535</name>
</gene>
<sequence>MEELLHKFKDYLLLEKNYSVLTAKAYLDDLEQIAEFLVSTYQLDSWSDLHYPLIRSFIVGEVDRGISNRSINRKISTLRTFVRFLMKVGQLETNPLAKHQPLKVAKRLQLPFSETEVYDVFELFGTPKTYDEQLKRLLVELFYATGMRRAELINLKLQDVDLQASTLRIVGKRNKERIVPLLTVVKERIREYLLCRPENADTKLLVNENGVKLSESFVYRTINTYFSNVSAKTKKSPHIIRHSFATHLLNNGADLNSVKELLGHSSLASTQVYTHSSLAELQKVFAKAHPRSSEA</sequence>
<evidence type="ECO:0000313" key="13">
    <source>
        <dbReference type="Proteomes" id="UP000216035"/>
    </source>
</evidence>
<dbReference type="PANTHER" id="PTHR30349:SF77">
    <property type="entry name" value="TYROSINE RECOMBINASE XERC"/>
    <property type="match status" value="1"/>
</dbReference>
<dbReference type="PANTHER" id="PTHR30349">
    <property type="entry name" value="PHAGE INTEGRASE-RELATED"/>
    <property type="match status" value="1"/>
</dbReference>
<evidence type="ECO:0000256" key="1">
    <source>
        <dbReference type="ARBA" id="ARBA00004496"/>
    </source>
</evidence>
<dbReference type="AlphaFoldDB" id="A0A255ZGP3"/>
<keyword evidence="8" id="KW-0131">Cell cycle</keyword>
<dbReference type="InterPro" id="IPR050090">
    <property type="entry name" value="Tyrosine_recombinase_XerCD"/>
</dbReference>
<evidence type="ECO:0000256" key="4">
    <source>
        <dbReference type="ARBA" id="ARBA00022829"/>
    </source>
</evidence>
<comment type="subcellular location">
    <subcellularLocation>
        <location evidence="1">Cytoplasm</location>
    </subcellularLocation>
</comment>
<dbReference type="InterPro" id="IPR010998">
    <property type="entry name" value="Integrase_recombinase_N"/>
</dbReference>
<dbReference type="GO" id="GO:0051301">
    <property type="term" value="P:cell division"/>
    <property type="evidence" value="ECO:0007669"/>
    <property type="project" value="UniProtKB-KW"/>
</dbReference>
<dbReference type="EMBL" id="NOXX01000221">
    <property type="protein sequence ID" value="OYQ40592.1"/>
    <property type="molecule type" value="Genomic_DNA"/>
</dbReference>
<keyword evidence="2" id="KW-0963">Cytoplasm</keyword>
<keyword evidence="4" id="KW-0159">Chromosome partition</keyword>
<evidence type="ECO:0000259" key="10">
    <source>
        <dbReference type="PROSITE" id="PS51898"/>
    </source>
</evidence>
<dbReference type="Pfam" id="PF02899">
    <property type="entry name" value="Phage_int_SAM_1"/>
    <property type="match status" value="1"/>
</dbReference>
<evidence type="ECO:0000256" key="6">
    <source>
        <dbReference type="ARBA" id="ARBA00023125"/>
    </source>
</evidence>
<accession>A0A255ZGP3</accession>
<dbReference type="InterPro" id="IPR044068">
    <property type="entry name" value="CB"/>
</dbReference>
<name>A0A255ZGP3_9FLAO</name>
<dbReference type="InterPro" id="IPR002104">
    <property type="entry name" value="Integrase_catalytic"/>
</dbReference>
<proteinExistence type="predicted"/>
<protein>
    <submittedName>
        <fullName evidence="12">Integrase</fullName>
    </submittedName>
</protein>
<feature type="domain" description="Core-binding (CB)" evidence="11">
    <location>
        <begin position="1"/>
        <end position="86"/>
    </location>
</feature>
<keyword evidence="6 9" id="KW-0238">DNA-binding</keyword>